<dbReference type="RefSeq" id="WP_269819072.1">
    <property type="nucleotide sequence ID" value="NZ_CP114976.1"/>
</dbReference>
<proteinExistence type="inferred from homology"/>
<dbReference type="AlphaFoldDB" id="A0AAE9VQP7"/>
<keyword evidence="5 9" id="KW-0064">Aspartyl protease</keyword>
<evidence type="ECO:0000256" key="1">
    <source>
        <dbReference type="ARBA" id="ARBA00006139"/>
    </source>
</evidence>
<evidence type="ECO:0000256" key="9">
    <source>
        <dbReference type="HAMAP-Rule" id="MF_00161"/>
    </source>
</evidence>
<sequence length="173" mass="19344">MTARFGKLAWLWLSLLIIAADQITKHWFDSNFNLYEQAVVIPDVFSWTLAYNRGAAFSFLANEAGWQRWFFAVIALAVSVVLVIWLKRLKANETWLAIALALVLGGAIGNLYDRVILGHVVDFILVHWKTQWYFPAFNIADSAITVGAVMLALDMFRGTKQASSSSTGAQSNE</sequence>
<feature type="active site" evidence="9">
    <location>
        <position position="122"/>
    </location>
</feature>
<keyword evidence="4 9" id="KW-0812">Transmembrane</keyword>
<evidence type="ECO:0000256" key="10">
    <source>
        <dbReference type="RuleBase" id="RU000594"/>
    </source>
</evidence>
<dbReference type="PANTHER" id="PTHR33695">
    <property type="entry name" value="LIPOPROTEIN SIGNAL PEPTIDASE"/>
    <property type="match status" value="1"/>
</dbReference>
<comment type="function">
    <text evidence="9 10">This protein specifically catalyzes the removal of signal peptides from prolipoproteins.</text>
</comment>
<evidence type="ECO:0000256" key="3">
    <source>
        <dbReference type="ARBA" id="ARBA00022670"/>
    </source>
</evidence>
<name>A0AAE9VQP7_9GAMM</name>
<evidence type="ECO:0000256" key="5">
    <source>
        <dbReference type="ARBA" id="ARBA00022750"/>
    </source>
</evidence>
<dbReference type="PRINTS" id="PR00781">
    <property type="entry name" value="LIPOSIGPTASE"/>
</dbReference>
<dbReference type="KEGG" id="dce:O6P33_04710"/>
<feature type="active site" evidence="9">
    <location>
        <position position="141"/>
    </location>
</feature>
<organism evidence="12 13">
    <name type="scientific">Denitrificimonas caeni</name>
    <dbReference type="NCBI Taxonomy" id="521720"/>
    <lineage>
        <taxon>Bacteria</taxon>
        <taxon>Pseudomonadati</taxon>
        <taxon>Pseudomonadota</taxon>
        <taxon>Gammaproteobacteria</taxon>
        <taxon>Pseudomonadales</taxon>
        <taxon>Pseudomonadaceae</taxon>
        <taxon>Denitrificimonas</taxon>
    </lineage>
</organism>
<accession>A0AAE9VQP7</accession>
<gene>
    <name evidence="9 12" type="primary">lspA</name>
    <name evidence="12" type="ORF">O6P33_04710</name>
</gene>
<dbReference type="GO" id="GO:0005886">
    <property type="term" value="C:plasma membrane"/>
    <property type="evidence" value="ECO:0007669"/>
    <property type="project" value="UniProtKB-SubCell"/>
</dbReference>
<evidence type="ECO:0000313" key="12">
    <source>
        <dbReference type="EMBL" id="WBE26137.1"/>
    </source>
</evidence>
<protein>
    <recommendedName>
        <fullName evidence="9">Lipoprotein signal peptidase</fullName>
        <ecNumber evidence="9">3.4.23.36</ecNumber>
    </recommendedName>
    <alternativeName>
        <fullName evidence="9">Prolipoprotein signal peptidase</fullName>
    </alternativeName>
    <alternativeName>
        <fullName evidence="9">Signal peptidase II</fullName>
        <shortName evidence="9">SPase II</shortName>
    </alternativeName>
</protein>
<keyword evidence="13" id="KW-1185">Reference proteome</keyword>
<keyword evidence="2 9" id="KW-1003">Cell membrane</keyword>
<reference evidence="12 13" key="1">
    <citation type="submission" date="2022-12" db="EMBL/GenBank/DDBJ databases">
        <title>Coexistence and Characterization of a Novel Tigecycline Resistance gene tet(X) variant and blaNDM-1 in a Pseudomonas caeni Isolate of Chicken Origin.</title>
        <authorList>
            <person name="Lu X."/>
            <person name="Zhang L."/>
            <person name="Li R."/>
            <person name="Wang Z."/>
        </authorList>
    </citation>
    <scope>NUCLEOTIDE SEQUENCE [LARGE SCALE GENOMIC DNA]</scope>
    <source>
        <strain evidence="12 13">CE14</strain>
    </source>
</reference>
<feature type="transmembrane region" description="Helical" evidence="9">
    <location>
        <begin position="69"/>
        <end position="87"/>
    </location>
</feature>
<evidence type="ECO:0000256" key="7">
    <source>
        <dbReference type="ARBA" id="ARBA00022989"/>
    </source>
</evidence>
<dbReference type="Proteomes" id="UP001212189">
    <property type="component" value="Chromosome"/>
</dbReference>
<keyword evidence="8 9" id="KW-0472">Membrane</keyword>
<dbReference type="PANTHER" id="PTHR33695:SF1">
    <property type="entry name" value="LIPOPROTEIN SIGNAL PEPTIDASE"/>
    <property type="match status" value="1"/>
</dbReference>
<dbReference type="GO" id="GO:0006508">
    <property type="term" value="P:proteolysis"/>
    <property type="evidence" value="ECO:0007669"/>
    <property type="project" value="UniProtKB-KW"/>
</dbReference>
<comment type="subcellular location">
    <subcellularLocation>
        <location evidence="9">Cell membrane</location>
        <topology evidence="9">Multi-pass membrane protein</topology>
    </subcellularLocation>
</comment>
<evidence type="ECO:0000256" key="2">
    <source>
        <dbReference type="ARBA" id="ARBA00022475"/>
    </source>
</evidence>
<comment type="catalytic activity">
    <reaction evidence="9 10">
        <text>Release of signal peptides from bacterial membrane prolipoproteins. Hydrolyzes -Xaa-Yaa-Zaa-|-(S,diacylglyceryl)Cys-, in which Xaa is hydrophobic (preferably Leu), and Yaa (Ala or Ser) and Zaa (Gly or Ala) have small, neutral side chains.</text>
        <dbReference type="EC" id="3.4.23.36"/>
    </reaction>
</comment>
<evidence type="ECO:0000313" key="13">
    <source>
        <dbReference type="Proteomes" id="UP001212189"/>
    </source>
</evidence>
<feature type="transmembrane region" description="Helical" evidence="9">
    <location>
        <begin position="94"/>
        <end position="112"/>
    </location>
</feature>
<evidence type="ECO:0000256" key="11">
    <source>
        <dbReference type="RuleBase" id="RU004181"/>
    </source>
</evidence>
<comment type="similarity">
    <text evidence="1 9 11">Belongs to the peptidase A8 family.</text>
</comment>
<dbReference type="EC" id="3.4.23.36" evidence="9"/>
<dbReference type="EMBL" id="CP114976">
    <property type="protein sequence ID" value="WBE26137.1"/>
    <property type="molecule type" value="Genomic_DNA"/>
</dbReference>
<feature type="transmembrane region" description="Helical" evidence="9">
    <location>
        <begin position="132"/>
        <end position="153"/>
    </location>
</feature>
<comment type="pathway">
    <text evidence="9">Protein modification; lipoprotein biosynthesis (signal peptide cleavage).</text>
</comment>
<dbReference type="PROSITE" id="PS00855">
    <property type="entry name" value="SPASE_II"/>
    <property type="match status" value="1"/>
</dbReference>
<keyword evidence="6 9" id="KW-0378">Hydrolase</keyword>
<evidence type="ECO:0000256" key="8">
    <source>
        <dbReference type="ARBA" id="ARBA00023136"/>
    </source>
</evidence>
<keyword evidence="3 9" id="KW-0645">Protease</keyword>
<comment type="caution">
    <text evidence="9">Lacks conserved residue(s) required for the propagation of feature annotation.</text>
</comment>
<evidence type="ECO:0000256" key="6">
    <source>
        <dbReference type="ARBA" id="ARBA00022801"/>
    </source>
</evidence>
<keyword evidence="7 9" id="KW-1133">Transmembrane helix</keyword>
<dbReference type="Pfam" id="PF01252">
    <property type="entry name" value="Peptidase_A8"/>
    <property type="match status" value="1"/>
</dbReference>
<dbReference type="NCBIfam" id="TIGR00077">
    <property type="entry name" value="lspA"/>
    <property type="match status" value="1"/>
</dbReference>
<dbReference type="GO" id="GO:0004190">
    <property type="term" value="F:aspartic-type endopeptidase activity"/>
    <property type="evidence" value="ECO:0007669"/>
    <property type="project" value="UniProtKB-UniRule"/>
</dbReference>
<dbReference type="InterPro" id="IPR001872">
    <property type="entry name" value="Peptidase_A8"/>
</dbReference>
<evidence type="ECO:0000256" key="4">
    <source>
        <dbReference type="ARBA" id="ARBA00022692"/>
    </source>
</evidence>
<dbReference type="HAMAP" id="MF_00161">
    <property type="entry name" value="LspA"/>
    <property type="match status" value="1"/>
</dbReference>